<dbReference type="AlphaFoldDB" id="A0A9D1M971"/>
<dbReference type="InterPro" id="IPR006665">
    <property type="entry name" value="OmpA-like"/>
</dbReference>
<accession>A0A9D1M971</accession>
<dbReference type="Gene3D" id="3.30.1330.60">
    <property type="entry name" value="OmpA-like domain"/>
    <property type="match status" value="1"/>
</dbReference>
<evidence type="ECO:0000256" key="1">
    <source>
        <dbReference type="PROSITE-ProRule" id="PRU00473"/>
    </source>
</evidence>
<proteinExistence type="predicted"/>
<sequence>MKTKPFLCTTMLAAASLFVFSQESAAQSNVTVIETVSVEELPGKVHFYSERFGDNMYISLGAGAQTFFTDHWNTGDNAGNSKFTLAMDFAVGKWFTPYIGGRINAMGGALHYDWPMQADVMTHMRYFGIYGDMTFNMSNLIGGYNPDRFFSIVPFAGIGYNYAFKNTGTDKKTHAFPISGGITLNFRLSHYVDFFIEGRANVLGDHFSGVLGGSQVESIVSAVGGLTYKFGKNRFKAYDPYAEQMIINGLNDKVNQLRAALQQCQEQECPPCPEAVVVQEEAVIEEPCNQDLTSAVRFSINSAVISDEEAINVYNVAQWMKANPDCSITVAGYADKETGTAEYNMQLSQKRADAVKKILVDTYKIDPSRIETVAGGSATQPYPHNNWNRVVIFSGK</sequence>
<dbReference type="GO" id="GO:0016020">
    <property type="term" value="C:membrane"/>
    <property type="evidence" value="ECO:0007669"/>
    <property type="project" value="UniProtKB-UniRule"/>
</dbReference>
<gene>
    <name evidence="4" type="ORF">IAB03_09415</name>
</gene>
<dbReference type="EMBL" id="DVNA01000216">
    <property type="protein sequence ID" value="HIU56006.1"/>
    <property type="molecule type" value="Genomic_DNA"/>
</dbReference>
<reference evidence="4" key="1">
    <citation type="submission" date="2020-10" db="EMBL/GenBank/DDBJ databases">
        <authorList>
            <person name="Gilroy R."/>
        </authorList>
    </citation>
    <scope>NUCLEOTIDE SEQUENCE</scope>
    <source>
        <strain evidence="4">CHK158-818</strain>
    </source>
</reference>
<keyword evidence="2" id="KW-0732">Signal</keyword>
<dbReference type="PROSITE" id="PS51123">
    <property type="entry name" value="OMPA_2"/>
    <property type="match status" value="1"/>
</dbReference>
<organism evidence="4 5">
    <name type="scientific">Candidatus Gallibacteroides avistercoris</name>
    <dbReference type="NCBI Taxonomy" id="2840833"/>
    <lineage>
        <taxon>Bacteria</taxon>
        <taxon>Pseudomonadati</taxon>
        <taxon>Bacteroidota</taxon>
        <taxon>Bacteroidia</taxon>
        <taxon>Bacteroidales</taxon>
        <taxon>Bacteroidaceae</taxon>
        <taxon>Bacteroidaceae incertae sedis</taxon>
        <taxon>Candidatus Gallibacteroides</taxon>
    </lineage>
</organism>
<reference evidence="4" key="2">
    <citation type="journal article" date="2021" name="PeerJ">
        <title>Extensive microbial diversity within the chicken gut microbiome revealed by metagenomics and culture.</title>
        <authorList>
            <person name="Gilroy R."/>
            <person name="Ravi A."/>
            <person name="Getino M."/>
            <person name="Pursley I."/>
            <person name="Horton D.L."/>
            <person name="Alikhan N.F."/>
            <person name="Baker D."/>
            <person name="Gharbi K."/>
            <person name="Hall N."/>
            <person name="Watson M."/>
            <person name="Adriaenssens E.M."/>
            <person name="Foster-Nyarko E."/>
            <person name="Jarju S."/>
            <person name="Secka A."/>
            <person name="Antonio M."/>
            <person name="Oren A."/>
            <person name="Chaudhuri R.R."/>
            <person name="La Ragione R."/>
            <person name="Hildebrand F."/>
            <person name="Pallen M.J."/>
        </authorList>
    </citation>
    <scope>NUCLEOTIDE SEQUENCE</scope>
    <source>
        <strain evidence="4">CHK158-818</strain>
    </source>
</reference>
<dbReference type="InterPro" id="IPR036737">
    <property type="entry name" value="OmpA-like_sf"/>
</dbReference>
<evidence type="ECO:0000259" key="3">
    <source>
        <dbReference type="PROSITE" id="PS51123"/>
    </source>
</evidence>
<evidence type="ECO:0000256" key="2">
    <source>
        <dbReference type="SAM" id="SignalP"/>
    </source>
</evidence>
<dbReference type="SUPFAM" id="SSF103088">
    <property type="entry name" value="OmpA-like"/>
    <property type="match status" value="1"/>
</dbReference>
<feature type="chain" id="PRO_5038800250" evidence="2">
    <location>
        <begin position="26"/>
        <end position="396"/>
    </location>
</feature>
<dbReference type="PANTHER" id="PTHR30329:SF21">
    <property type="entry name" value="LIPOPROTEIN YIAD-RELATED"/>
    <property type="match status" value="1"/>
</dbReference>
<dbReference type="InterPro" id="IPR050330">
    <property type="entry name" value="Bact_OuterMem_StrucFunc"/>
</dbReference>
<feature type="domain" description="OmpA-like" evidence="3">
    <location>
        <begin position="285"/>
        <end position="396"/>
    </location>
</feature>
<dbReference type="Pfam" id="PF00691">
    <property type="entry name" value="OmpA"/>
    <property type="match status" value="1"/>
</dbReference>
<name>A0A9D1M971_9BACT</name>
<feature type="signal peptide" evidence="2">
    <location>
        <begin position="1"/>
        <end position="25"/>
    </location>
</feature>
<comment type="caution">
    <text evidence="4">The sequence shown here is derived from an EMBL/GenBank/DDBJ whole genome shotgun (WGS) entry which is preliminary data.</text>
</comment>
<evidence type="ECO:0000313" key="5">
    <source>
        <dbReference type="Proteomes" id="UP000824112"/>
    </source>
</evidence>
<protein>
    <submittedName>
        <fullName evidence="4">OmpA family protein</fullName>
    </submittedName>
</protein>
<dbReference type="CDD" id="cd07185">
    <property type="entry name" value="OmpA_C-like"/>
    <property type="match status" value="1"/>
</dbReference>
<keyword evidence="1" id="KW-0472">Membrane</keyword>
<dbReference type="Proteomes" id="UP000824112">
    <property type="component" value="Unassembled WGS sequence"/>
</dbReference>
<dbReference type="PANTHER" id="PTHR30329">
    <property type="entry name" value="STATOR ELEMENT OF FLAGELLAR MOTOR COMPLEX"/>
    <property type="match status" value="1"/>
</dbReference>
<evidence type="ECO:0000313" key="4">
    <source>
        <dbReference type="EMBL" id="HIU56006.1"/>
    </source>
</evidence>